<keyword evidence="13 17" id="KW-0830">Ubiquinone</keyword>
<evidence type="ECO:0000256" key="3">
    <source>
        <dbReference type="ARBA" id="ARBA00009025"/>
    </source>
</evidence>
<keyword evidence="6 17" id="KW-0813">Transport</keyword>
<dbReference type="GeneID" id="22163043"/>
<evidence type="ECO:0000256" key="16">
    <source>
        <dbReference type="ARBA" id="ARBA00049551"/>
    </source>
</evidence>
<reference evidence="20" key="1">
    <citation type="journal article" date="2014" name="Mitochondrial DNA">
        <title>The complete mitochondrial genome of Phrynocephalus helioscopus (Reptilia, Squamata, Agamidae).</title>
        <authorList>
            <person name="Li D."/>
            <person name="Guo J."/>
            <person name="Zhou X."/>
            <person name="Chang C."/>
            <person name="Zhang S."/>
        </authorList>
    </citation>
    <scope>NUCLEOTIDE SEQUENCE</scope>
    <source>
        <tissue evidence="20">Liver</tissue>
    </source>
</reference>
<comment type="similarity">
    <text evidence="3 17">Belongs to the complex I subunit 4 family.</text>
</comment>
<evidence type="ECO:0000259" key="18">
    <source>
        <dbReference type="Pfam" id="PF00361"/>
    </source>
</evidence>
<geneLocation type="mitochondrion" evidence="20"/>
<feature type="transmembrane region" description="Helical" evidence="17">
    <location>
        <begin position="312"/>
        <end position="333"/>
    </location>
</feature>
<dbReference type="RefSeq" id="YP_009108197.1">
    <property type="nucleotide sequence ID" value="NC_025639.1"/>
</dbReference>
<keyword evidence="10 17" id="KW-0249">Electron transport</keyword>
<evidence type="ECO:0000313" key="20">
    <source>
        <dbReference type="EMBL" id="AIU56759.1"/>
    </source>
</evidence>
<keyword evidence="12 17" id="KW-0520">NAD</keyword>
<evidence type="ECO:0000256" key="1">
    <source>
        <dbReference type="ARBA" id="ARBA00003257"/>
    </source>
</evidence>
<keyword evidence="7 17" id="KW-0679">Respiratory chain</keyword>
<evidence type="ECO:0000256" key="8">
    <source>
        <dbReference type="ARBA" id="ARBA00022692"/>
    </source>
</evidence>
<accession>A0A0U1XJ87</accession>
<evidence type="ECO:0000256" key="5">
    <source>
        <dbReference type="ARBA" id="ARBA00021006"/>
    </source>
</evidence>
<dbReference type="GO" id="GO:0042773">
    <property type="term" value="P:ATP synthesis coupled electron transport"/>
    <property type="evidence" value="ECO:0007669"/>
    <property type="project" value="InterPro"/>
</dbReference>
<dbReference type="NCBIfam" id="TIGR01972">
    <property type="entry name" value="NDH_I_M"/>
    <property type="match status" value="1"/>
</dbReference>
<feature type="transmembrane region" description="Helical" evidence="17">
    <location>
        <begin position="283"/>
        <end position="306"/>
    </location>
</feature>
<feature type="domain" description="NADH:ubiquinone oxidoreductase chain 4 N-terminal" evidence="19">
    <location>
        <begin position="1"/>
        <end position="110"/>
    </location>
</feature>
<dbReference type="PANTHER" id="PTHR43507:SF20">
    <property type="entry name" value="NADH-UBIQUINONE OXIDOREDUCTASE CHAIN 4"/>
    <property type="match status" value="1"/>
</dbReference>
<proteinExistence type="inferred from homology"/>
<feature type="transmembrane region" description="Helical" evidence="17">
    <location>
        <begin position="257"/>
        <end position="276"/>
    </location>
</feature>
<sequence length="454" mass="51031">MLKILIPTMMLIPSAILVQYKHLFTIMTSYSMLITLFSLQWLHMPMMLNNMFSNQYLFIDQISTPLIILSYWLLPVMIIASQNHLKTEPEPRKRGFLMNIATLQALLVFTLSANSMTSFYIFFEATLIPTLIIITRWGSQPKRLTAGTYFMYYTLLGSLPLLIAILFLNNQENNSNFLMLTLLKPNLHNQLTNNILWLACMTAFLVKMPLYGLHLWLPKAHVEAPIAGSMVLAAVLLKLGGYGIIRMAPTNISTPLIYPVIAMATWGIIMTALTCLRKTDLKALIAYSSVGHMGLVASATLIQTPWSTSGAVILMIAHGLTSSMLFCLANMLYERTNTRMLIALRGMHKAMPMMTSYWLIASLTNLALPPTINLIGEIQIMTTLFNWSPLTIMMTAMGAAITAIYSLQMFMVTQQGHLTKNSKEISPAQTRELLIMILHTLPILLLTLKLELIY</sequence>
<evidence type="ECO:0000256" key="9">
    <source>
        <dbReference type="ARBA" id="ARBA00022967"/>
    </source>
</evidence>
<evidence type="ECO:0000256" key="12">
    <source>
        <dbReference type="ARBA" id="ARBA00023027"/>
    </source>
</evidence>
<dbReference type="GO" id="GO:0015990">
    <property type="term" value="P:electron transport coupled proton transport"/>
    <property type="evidence" value="ECO:0007669"/>
    <property type="project" value="TreeGrafter"/>
</dbReference>
<dbReference type="Pfam" id="PF00361">
    <property type="entry name" value="Proton_antipo_M"/>
    <property type="match status" value="1"/>
</dbReference>
<dbReference type="InterPro" id="IPR000260">
    <property type="entry name" value="NADH4_N"/>
</dbReference>
<keyword evidence="8 17" id="KW-0812">Transmembrane</keyword>
<feature type="transmembrane region" description="Helical" evidence="17">
    <location>
        <begin position="20"/>
        <end position="42"/>
    </location>
</feature>
<dbReference type="AlphaFoldDB" id="A0A0U1XJ87"/>
<keyword evidence="11 17" id="KW-1133">Transmembrane helix</keyword>
<evidence type="ECO:0000256" key="14">
    <source>
        <dbReference type="ARBA" id="ARBA00023128"/>
    </source>
</evidence>
<dbReference type="InterPro" id="IPR001750">
    <property type="entry name" value="ND/Mrp_TM"/>
</dbReference>
<feature type="transmembrane region" description="Helical" evidence="17">
    <location>
        <begin position="354"/>
        <end position="372"/>
    </location>
</feature>
<comment type="function">
    <text evidence="1">Core subunit of the mitochondrial membrane respiratory chain NADH dehydrogenase (Complex I) that is believed to belong to the minimal assembly required for catalysis. Complex I functions in the transfer of electrons from NADH to the respiratory chain. The immediate electron acceptor for the enzyme is believed to be ubiquinone.</text>
</comment>
<dbReference type="CTD" id="4538"/>
<dbReference type="GO" id="GO:0008137">
    <property type="term" value="F:NADH dehydrogenase (ubiquinone) activity"/>
    <property type="evidence" value="ECO:0007669"/>
    <property type="project" value="UniProtKB-UniRule"/>
</dbReference>
<dbReference type="Pfam" id="PF01059">
    <property type="entry name" value="Oxidored_q5_N"/>
    <property type="match status" value="1"/>
</dbReference>
<protein>
    <recommendedName>
        <fullName evidence="5 17">NADH-ubiquinone oxidoreductase chain 4</fullName>
        <ecNumber evidence="4 17">7.1.1.2</ecNumber>
    </recommendedName>
</protein>
<feature type="transmembrane region" description="Helical" evidence="17">
    <location>
        <begin position="119"/>
        <end position="138"/>
    </location>
</feature>
<evidence type="ECO:0000256" key="7">
    <source>
        <dbReference type="ARBA" id="ARBA00022660"/>
    </source>
</evidence>
<dbReference type="EC" id="7.1.1.2" evidence="4 17"/>
<feature type="transmembrane region" description="Helical" evidence="17">
    <location>
        <begin position="62"/>
        <end position="83"/>
    </location>
</feature>
<dbReference type="GO" id="GO:0031966">
    <property type="term" value="C:mitochondrial membrane"/>
    <property type="evidence" value="ECO:0007669"/>
    <property type="project" value="UniProtKB-SubCell"/>
</dbReference>
<dbReference type="PRINTS" id="PR01437">
    <property type="entry name" value="NUOXDRDTASE4"/>
</dbReference>
<evidence type="ECO:0000256" key="15">
    <source>
        <dbReference type="ARBA" id="ARBA00023136"/>
    </source>
</evidence>
<dbReference type="GO" id="GO:0003954">
    <property type="term" value="F:NADH dehydrogenase activity"/>
    <property type="evidence" value="ECO:0007669"/>
    <property type="project" value="TreeGrafter"/>
</dbReference>
<evidence type="ECO:0000256" key="2">
    <source>
        <dbReference type="ARBA" id="ARBA00004225"/>
    </source>
</evidence>
<evidence type="ECO:0000256" key="13">
    <source>
        <dbReference type="ARBA" id="ARBA00023075"/>
    </source>
</evidence>
<dbReference type="InterPro" id="IPR003918">
    <property type="entry name" value="NADH_UbQ_OxRdtase"/>
</dbReference>
<organism evidence="20">
    <name type="scientific">Phrynocephalus helioscopus</name>
    <name type="common">sunwatcher toadhead agama</name>
    <dbReference type="NCBI Taxonomy" id="171647"/>
    <lineage>
        <taxon>Eukaryota</taxon>
        <taxon>Metazoa</taxon>
        <taxon>Chordata</taxon>
        <taxon>Craniata</taxon>
        <taxon>Vertebrata</taxon>
        <taxon>Euteleostomi</taxon>
        <taxon>Lepidosauria</taxon>
        <taxon>Squamata</taxon>
        <taxon>Bifurcata</taxon>
        <taxon>Unidentata</taxon>
        <taxon>Episquamata</taxon>
        <taxon>Toxicofera</taxon>
        <taxon>Iguania</taxon>
        <taxon>Acrodonta</taxon>
        <taxon>Agamidae</taxon>
        <taxon>Agaminae</taxon>
        <taxon>Phrynocephalus</taxon>
    </lineage>
</organism>
<feature type="transmembrane region" description="Helical" evidence="17">
    <location>
        <begin position="392"/>
        <end position="412"/>
    </location>
</feature>
<gene>
    <name evidence="20" type="primary">ND4</name>
</gene>
<keyword evidence="14 17" id="KW-0496">Mitochondrion</keyword>
<comment type="function">
    <text evidence="17">Core subunit of the mitochondrial membrane respiratory chain NADH dehydrogenase (Complex I) which catalyzes electron transfer from NADH through the respiratory chain, using ubiquinone as an electron acceptor. Essential for the catalytic activity and assembly of complex I.</text>
</comment>
<dbReference type="EMBL" id="KM093858">
    <property type="protein sequence ID" value="AIU56759.1"/>
    <property type="molecule type" value="Genomic_DNA"/>
</dbReference>
<evidence type="ECO:0000259" key="19">
    <source>
        <dbReference type="Pfam" id="PF01059"/>
    </source>
</evidence>
<evidence type="ECO:0000256" key="10">
    <source>
        <dbReference type="ARBA" id="ARBA00022982"/>
    </source>
</evidence>
<feature type="transmembrane region" description="Helical" evidence="17">
    <location>
        <begin position="95"/>
        <end position="113"/>
    </location>
</feature>
<feature type="transmembrane region" description="Helical" evidence="17">
    <location>
        <begin position="150"/>
        <end position="168"/>
    </location>
</feature>
<dbReference type="PANTHER" id="PTHR43507">
    <property type="entry name" value="NADH-UBIQUINONE OXIDOREDUCTASE CHAIN 4"/>
    <property type="match status" value="1"/>
</dbReference>
<keyword evidence="15 17" id="KW-0472">Membrane</keyword>
<feature type="domain" description="NADH:quinone oxidoreductase/Mrp antiporter transmembrane" evidence="18">
    <location>
        <begin position="113"/>
        <end position="402"/>
    </location>
</feature>
<feature type="transmembrane region" description="Helical" evidence="17">
    <location>
        <begin position="195"/>
        <end position="217"/>
    </location>
</feature>
<evidence type="ECO:0000256" key="6">
    <source>
        <dbReference type="ARBA" id="ARBA00022448"/>
    </source>
</evidence>
<evidence type="ECO:0000256" key="4">
    <source>
        <dbReference type="ARBA" id="ARBA00012944"/>
    </source>
</evidence>
<feature type="transmembrane region" description="Helical" evidence="17">
    <location>
        <begin position="224"/>
        <end position="245"/>
    </location>
</feature>
<keyword evidence="9" id="KW-1278">Translocase</keyword>
<dbReference type="InterPro" id="IPR010227">
    <property type="entry name" value="NADH_Q_OxRdtase_chainM/4"/>
</dbReference>
<name>A0A0U1XJ87_9SAUR</name>
<evidence type="ECO:0000256" key="11">
    <source>
        <dbReference type="ARBA" id="ARBA00022989"/>
    </source>
</evidence>
<evidence type="ECO:0000256" key="17">
    <source>
        <dbReference type="RuleBase" id="RU003297"/>
    </source>
</evidence>
<comment type="catalytic activity">
    <reaction evidence="16 17">
        <text>a ubiquinone + NADH + 5 H(+)(in) = a ubiquinol + NAD(+) + 4 H(+)(out)</text>
        <dbReference type="Rhea" id="RHEA:29091"/>
        <dbReference type="Rhea" id="RHEA-COMP:9565"/>
        <dbReference type="Rhea" id="RHEA-COMP:9566"/>
        <dbReference type="ChEBI" id="CHEBI:15378"/>
        <dbReference type="ChEBI" id="CHEBI:16389"/>
        <dbReference type="ChEBI" id="CHEBI:17976"/>
        <dbReference type="ChEBI" id="CHEBI:57540"/>
        <dbReference type="ChEBI" id="CHEBI:57945"/>
        <dbReference type="EC" id="7.1.1.2"/>
    </reaction>
</comment>
<comment type="subcellular location">
    <subcellularLocation>
        <location evidence="2 17">Mitochondrion membrane</location>
        <topology evidence="2 17">Multi-pass membrane protein</topology>
    </subcellularLocation>
</comment>
<dbReference type="GO" id="GO:0048039">
    <property type="term" value="F:ubiquinone binding"/>
    <property type="evidence" value="ECO:0007669"/>
    <property type="project" value="TreeGrafter"/>
</dbReference>